<evidence type="ECO:0000313" key="2">
    <source>
        <dbReference type="Proteomes" id="UP001519287"/>
    </source>
</evidence>
<dbReference type="Proteomes" id="UP001519287">
    <property type="component" value="Unassembled WGS sequence"/>
</dbReference>
<organism evidence="1 2">
    <name type="scientific">Paenibacillus eucommiae</name>
    <dbReference type="NCBI Taxonomy" id="1355755"/>
    <lineage>
        <taxon>Bacteria</taxon>
        <taxon>Bacillati</taxon>
        <taxon>Bacillota</taxon>
        <taxon>Bacilli</taxon>
        <taxon>Bacillales</taxon>
        <taxon>Paenibacillaceae</taxon>
        <taxon>Paenibacillus</taxon>
    </lineage>
</organism>
<accession>A0ABS4JC00</accession>
<protein>
    <recommendedName>
        <fullName evidence="3">Class I SAM-dependent methyltransferase</fullName>
    </recommendedName>
</protein>
<gene>
    <name evidence="1" type="ORF">J2Z66_008399</name>
</gene>
<reference evidence="1 2" key="1">
    <citation type="submission" date="2021-03" db="EMBL/GenBank/DDBJ databases">
        <title>Genomic Encyclopedia of Type Strains, Phase IV (KMG-IV): sequencing the most valuable type-strain genomes for metagenomic binning, comparative biology and taxonomic classification.</title>
        <authorList>
            <person name="Goeker M."/>
        </authorList>
    </citation>
    <scope>NUCLEOTIDE SEQUENCE [LARGE SCALE GENOMIC DNA]</scope>
    <source>
        <strain evidence="1 2">DSM 26048</strain>
    </source>
</reference>
<keyword evidence="2" id="KW-1185">Reference proteome</keyword>
<evidence type="ECO:0000313" key="1">
    <source>
        <dbReference type="EMBL" id="MBP1996751.1"/>
    </source>
</evidence>
<evidence type="ECO:0008006" key="3">
    <source>
        <dbReference type="Google" id="ProtNLM"/>
    </source>
</evidence>
<comment type="caution">
    <text evidence="1">The sequence shown here is derived from an EMBL/GenBank/DDBJ whole genome shotgun (WGS) entry which is preliminary data.</text>
</comment>
<proteinExistence type="predicted"/>
<sequence length="56" mass="6699">HTELQRFAMRWYGIEEFRLILQNIGFSEIRCSSDYVYEKQPSNAGQIITFEAVRKQ</sequence>
<name>A0ABS4JC00_9BACL</name>
<feature type="non-terminal residue" evidence="1">
    <location>
        <position position="1"/>
    </location>
</feature>
<dbReference type="EMBL" id="JAGGLB010000055">
    <property type="protein sequence ID" value="MBP1996751.1"/>
    <property type="molecule type" value="Genomic_DNA"/>
</dbReference>